<feature type="compositionally biased region" description="Polar residues" evidence="1">
    <location>
        <begin position="321"/>
        <end position="350"/>
    </location>
</feature>
<feature type="region of interest" description="Disordered" evidence="1">
    <location>
        <begin position="1"/>
        <end position="97"/>
    </location>
</feature>
<evidence type="ECO:0000313" key="3">
    <source>
        <dbReference type="Proteomes" id="UP000319160"/>
    </source>
</evidence>
<feature type="compositionally biased region" description="Polar residues" evidence="1">
    <location>
        <begin position="71"/>
        <end position="90"/>
    </location>
</feature>
<feature type="compositionally biased region" description="Low complexity" evidence="1">
    <location>
        <begin position="31"/>
        <end position="43"/>
    </location>
</feature>
<feature type="compositionally biased region" description="Polar residues" evidence="1">
    <location>
        <begin position="159"/>
        <end position="169"/>
    </location>
</feature>
<feature type="region of interest" description="Disordered" evidence="1">
    <location>
        <begin position="631"/>
        <end position="656"/>
    </location>
</feature>
<comment type="caution">
    <text evidence="2">The sequence shown here is derived from an EMBL/GenBank/DDBJ whole genome shotgun (WGS) entry which is preliminary data.</text>
</comment>
<proteinExistence type="predicted"/>
<evidence type="ECO:0000256" key="1">
    <source>
        <dbReference type="SAM" id="MobiDB-lite"/>
    </source>
</evidence>
<protein>
    <submittedName>
        <fullName evidence="2">Uncharacterized protein</fullName>
    </submittedName>
</protein>
<dbReference type="Proteomes" id="UP000319160">
    <property type="component" value="Unassembled WGS sequence"/>
</dbReference>
<dbReference type="EMBL" id="VFLP01000018">
    <property type="protein sequence ID" value="TRX95111.1"/>
    <property type="molecule type" value="Genomic_DNA"/>
</dbReference>
<keyword evidence="3" id="KW-1185">Reference proteome</keyword>
<dbReference type="OrthoDB" id="3600083at2759"/>
<evidence type="ECO:0000313" key="2">
    <source>
        <dbReference type="EMBL" id="TRX95111.1"/>
    </source>
</evidence>
<gene>
    <name evidence="2" type="ORF">FHL15_004196</name>
</gene>
<feature type="compositionally biased region" description="Polar residues" evidence="1">
    <location>
        <begin position="290"/>
        <end position="304"/>
    </location>
</feature>
<name>A0A553I4J9_9PEZI</name>
<feature type="compositionally biased region" description="Basic and acidic residues" evidence="1">
    <location>
        <begin position="11"/>
        <end position="24"/>
    </location>
</feature>
<feature type="compositionally biased region" description="Basic and acidic residues" evidence="1">
    <location>
        <begin position="53"/>
        <end position="70"/>
    </location>
</feature>
<feature type="compositionally biased region" description="Low complexity" evidence="1">
    <location>
        <begin position="186"/>
        <end position="206"/>
    </location>
</feature>
<feature type="compositionally biased region" description="Low complexity" evidence="1">
    <location>
        <begin position="244"/>
        <end position="264"/>
    </location>
</feature>
<organism evidence="2 3">
    <name type="scientific">Xylaria flabelliformis</name>
    <dbReference type="NCBI Taxonomy" id="2512241"/>
    <lineage>
        <taxon>Eukaryota</taxon>
        <taxon>Fungi</taxon>
        <taxon>Dikarya</taxon>
        <taxon>Ascomycota</taxon>
        <taxon>Pezizomycotina</taxon>
        <taxon>Sordariomycetes</taxon>
        <taxon>Xylariomycetidae</taxon>
        <taxon>Xylariales</taxon>
        <taxon>Xylariaceae</taxon>
        <taxon>Xylaria</taxon>
    </lineage>
</organism>
<feature type="compositionally biased region" description="Basic and acidic residues" evidence="1">
    <location>
        <begin position="496"/>
        <end position="510"/>
    </location>
</feature>
<feature type="compositionally biased region" description="Low complexity" evidence="1">
    <location>
        <begin position="308"/>
        <end position="320"/>
    </location>
</feature>
<feature type="compositionally biased region" description="Polar residues" evidence="1">
    <location>
        <begin position="591"/>
        <end position="602"/>
    </location>
</feature>
<feature type="compositionally biased region" description="Basic and acidic residues" evidence="1">
    <location>
        <begin position="424"/>
        <end position="435"/>
    </location>
</feature>
<dbReference type="AlphaFoldDB" id="A0A553I4J9"/>
<accession>A0A553I4J9</accession>
<feature type="compositionally biased region" description="Basic and acidic residues" evidence="1">
    <location>
        <begin position="633"/>
        <end position="646"/>
    </location>
</feature>
<feature type="compositionally biased region" description="Low complexity" evidence="1">
    <location>
        <begin position="440"/>
        <end position="450"/>
    </location>
</feature>
<sequence>MSGVRNLRAMFEQKGDSLPDDRGRSPGPGGFASPSPSASPRPLSKVRTAFVAIEKDGRIGLKREPSRDSETVSSRRFSNDTDASTPQPLSEKSDVFSDNMASTVASFKTNLTHEAIPESPRQDTPVKFSPKKELKPSLLEPNANPDKVTDEEEPKTKMLASNPTESSATRLGGTILNGGISDALNSTPSTTAKAKAPGASKPAPKTVAPVSTAKTATRAPRSPLPSKAPDGKEPSKAAVSSTNSKKVATTKPAASKPAASKPVALDLPSSGTGFVKPKPKSPTRPVKLPSSLTTHTASSAQKTGAGNAAPAPRRSLSRASGNAQHLSVNPTLHRSPSHNSISTVGTTTAKTLKHKPSSLNVGRSRPSLGLPPKPAVKEQPAPKKEAQVDEGFLARMMRPTASSAKKTSDKAPVTPPRKQNAPTKKPDTKEAEKPAKKTVAKTPTPSTPVKTVKKTVKEQPTAKEIAPAVAQAETAEATIEKAKQSTDTAEAPVVNKKVEAEAETAAKDDATTVAQEETVDGDTETVATSANIAATPEIPPSDELEAAEVQPVSEPTTSAEVEETEAVTSVPAVSEDPLKVEDIEDAIQEAQEPSHQLQSTESAVEVSQEDIPEAKDLVSAEEPVVEVAQTVDEPLKPEETVEEAKTEAPITFDPHDTADHIDEVAIKDAAAAAL</sequence>
<dbReference type="STRING" id="2512241.A0A553I4J9"/>
<feature type="compositionally biased region" description="Low complexity" evidence="1">
    <location>
        <begin position="464"/>
        <end position="477"/>
    </location>
</feature>
<reference evidence="3" key="1">
    <citation type="submission" date="2019-06" db="EMBL/GenBank/DDBJ databases">
        <title>Draft genome sequence of the griseofulvin-producing fungus Xylaria cubensis strain G536.</title>
        <authorList>
            <person name="Mead M.E."/>
            <person name="Raja H.A."/>
            <person name="Steenwyk J.L."/>
            <person name="Knowles S.L."/>
            <person name="Oberlies N.H."/>
            <person name="Rokas A."/>
        </authorList>
    </citation>
    <scope>NUCLEOTIDE SEQUENCE [LARGE SCALE GENOMIC DNA]</scope>
    <source>
        <strain evidence="3">G536</strain>
    </source>
</reference>
<feature type="region of interest" description="Disordered" evidence="1">
    <location>
        <begin position="111"/>
        <end position="577"/>
    </location>
</feature>
<feature type="region of interest" description="Disordered" evidence="1">
    <location>
        <begin position="590"/>
        <end position="609"/>
    </location>
</feature>